<keyword evidence="4" id="KW-1185">Reference proteome</keyword>
<feature type="region of interest" description="Disordered" evidence="1">
    <location>
        <begin position="30"/>
        <end position="72"/>
    </location>
</feature>
<dbReference type="AlphaFoldDB" id="A0A8C3J0V2"/>
<keyword evidence="2" id="KW-0732">Signal</keyword>
<reference evidence="3" key="2">
    <citation type="submission" date="2025-09" db="UniProtKB">
        <authorList>
            <consortium name="Ensembl"/>
        </authorList>
    </citation>
    <scope>IDENTIFICATION</scope>
</reference>
<evidence type="ECO:0008006" key="5">
    <source>
        <dbReference type="Google" id="ProtNLM"/>
    </source>
</evidence>
<feature type="compositionally biased region" description="Basic residues" evidence="1">
    <location>
        <begin position="61"/>
        <end position="72"/>
    </location>
</feature>
<feature type="chain" id="PRO_5034321332" description="Secreted protein" evidence="2">
    <location>
        <begin position="30"/>
        <end position="72"/>
    </location>
</feature>
<proteinExistence type="predicted"/>
<dbReference type="Proteomes" id="UP000694419">
    <property type="component" value="Unplaced"/>
</dbReference>
<reference evidence="3" key="1">
    <citation type="submission" date="2025-08" db="UniProtKB">
        <authorList>
            <consortium name="Ensembl"/>
        </authorList>
    </citation>
    <scope>IDENTIFICATION</scope>
</reference>
<evidence type="ECO:0000256" key="1">
    <source>
        <dbReference type="SAM" id="MobiDB-lite"/>
    </source>
</evidence>
<organism evidence="3 4">
    <name type="scientific">Calidris pygmaea</name>
    <name type="common">Spoon-billed sandpiper</name>
    <dbReference type="NCBI Taxonomy" id="425635"/>
    <lineage>
        <taxon>Eukaryota</taxon>
        <taxon>Metazoa</taxon>
        <taxon>Chordata</taxon>
        <taxon>Craniata</taxon>
        <taxon>Vertebrata</taxon>
        <taxon>Euteleostomi</taxon>
        <taxon>Archelosauria</taxon>
        <taxon>Archosauria</taxon>
        <taxon>Dinosauria</taxon>
        <taxon>Saurischia</taxon>
        <taxon>Theropoda</taxon>
        <taxon>Coelurosauria</taxon>
        <taxon>Aves</taxon>
        <taxon>Neognathae</taxon>
        <taxon>Neoaves</taxon>
        <taxon>Charadriiformes</taxon>
        <taxon>Scolopacidae</taxon>
        <taxon>Calidris</taxon>
    </lineage>
</organism>
<evidence type="ECO:0000256" key="2">
    <source>
        <dbReference type="SAM" id="SignalP"/>
    </source>
</evidence>
<protein>
    <recommendedName>
        <fullName evidence="5">Secreted protein</fullName>
    </recommendedName>
</protein>
<evidence type="ECO:0000313" key="3">
    <source>
        <dbReference type="Ensembl" id="ENSCPGP00000000241.1"/>
    </source>
</evidence>
<accession>A0A8C3J0V2</accession>
<feature type="signal peptide" evidence="2">
    <location>
        <begin position="1"/>
        <end position="29"/>
    </location>
</feature>
<dbReference type="Ensembl" id="ENSCPGT00000000270.1">
    <property type="protein sequence ID" value="ENSCPGP00000000241.1"/>
    <property type="gene ID" value="ENSCPGG00000000195.1"/>
</dbReference>
<evidence type="ECO:0000313" key="4">
    <source>
        <dbReference type="Proteomes" id="UP000694419"/>
    </source>
</evidence>
<sequence length="72" mass="7787">MQNPAYRAGPLRHGSLSVFLLLSPHLSHYTSPGCPSQPLPGAKGGYSCPWDVGGTEEPRGRGGRRQHPRVPR</sequence>
<name>A0A8C3J0V2_9CHAR</name>